<evidence type="ECO:0000256" key="2">
    <source>
        <dbReference type="ARBA" id="ARBA00022649"/>
    </source>
</evidence>
<dbReference type="EMBL" id="MGAF01000025">
    <property type="protein sequence ID" value="OGK40864.1"/>
    <property type="molecule type" value="Genomic_DNA"/>
</dbReference>
<protein>
    <recommendedName>
        <fullName evidence="5">Addiction module toxin RelE</fullName>
    </recommendedName>
</protein>
<evidence type="ECO:0008006" key="5">
    <source>
        <dbReference type="Google" id="ProtNLM"/>
    </source>
</evidence>
<evidence type="ECO:0000256" key="1">
    <source>
        <dbReference type="ARBA" id="ARBA00006226"/>
    </source>
</evidence>
<evidence type="ECO:0000313" key="4">
    <source>
        <dbReference type="Proteomes" id="UP000179270"/>
    </source>
</evidence>
<dbReference type="SUPFAM" id="SSF143011">
    <property type="entry name" value="RelE-like"/>
    <property type="match status" value="1"/>
</dbReference>
<dbReference type="InterPro" id="IPR007712">
    <property type="entry name" value="RelE/ParE_toxin"/>
</dbReference>
<dbReference type="AlphaFoldDB" id="A0A1F7IBY0"/>
<gene>
    <name evidence="3" type="ORF">A3A74_05975</name>
</gene>
<dbReference type="Pfam" id="PF05016">
    <property type="entry name" value="ParE_toxin"/>
    <property type="match status" value="1"/>
</dbReference>
<evidence type="ECO:0000313" key="3">
    <source>
        <dbReference type="EMBL" id="OGK40864.1"/>
    </source>
</evidence>
<reference evidence="3 4" key="1">
    <citation type="journal article" date="2016" name="Nat. Commun.">
        <title>Thousands of microbial genomes shed light on interconnected biogeochemical processes in an aquifer system.</title>
        <authorList>
            <person name="Anantharaman K."/>
            <person name="Brown C.T."/>
            <person name="Hug L.A."/>
            <person name="Sharon I."/>
            <person name="Castelle C.J."/>
            <person name="Probst A.J."/>
            <person name="Thomas B.C."/>
            <person name="Singh A."/>
            <person name="Wilkins M.J."/>
            <person name="Karaoz U."/>
            <person name="Brodie E.L."/>
            <person name="Williams K.H."/>
            <person name="Hubbard S.S."/>
            <person name="Banfield J.F."/>
        </authorList>
    </citation>
    <scope>NUCLEOTIDE SEQUENCE [LARGE SCALE GENOMIC DNA]</scope>
</reference>
<organism evidence="3 4">
    <name type="scientific">Candidatus Roizmanbacteria bacterium RIFCSPLOWO2_01_FULL_35_13</name>
    <dbReference type="NCBI Taxonomy" id="1802055"/>
    <lineage>
        <taxon>Bacteria</taxon>
        <taxon>Candidatus Roizmaniibacteriota</taxon>
    </lineage>
</organism>
<dbReference type="Gene3D" id="3.30.2310.20">
    <property type="entry name" value="RelE-like"/>
    <property type="match status" value="1"/>
</dbReference>
<name>A0A1F7IBY0_9BACT</name>
<accession>A0A1F7IBY0</accession>
<dbReference type="PANTHER" id="PTHR35601">
    <property type="entry name" value="TOXIN RELE"/>
    <property type="match status" value="1"/>
</dbReference>
<dbReference type="STRING" id="1802055.A3A74_05975"/>
<dbReference type="Proteomes" id="UP000179270">
    <property type="component" value="Unassembled WGS sequence"/>
</dbReference>
<proteinExistence type="inferred from homology"/>
<keyword evidence="2" id="KW-1277">Toxin-antitoxin system</keyword>
<sequence length="84" mass="9838">MMYRIKLTAQVRKELKNLKKIYQDGVKATIEEIKENPFIGKPLSKELFGKYSYRVGPYRIIHSINKKDNLINILTAGHRSIVYL</sequence>
<comment type="caution">
    <text evidence="3">The sequence shown here is derived from an EMBL/GenBank/DDBJ whole genome shotgun (WGS) entry which is preliminary data.</text>
</comment>
<comment type="similarity">
    <text evidence="1">Belongs to the RelE toxin family.</text>
</comment>
<dbReference type="PANTHER" id="PTHR35601:SF1">
    <property type="entry name" value="TOXIN RELE"/>
    <property type="match status" value="1"/>
</dbReference>
<dbReference type="InterPro" id="IPR035093">
    <property type="entry name" value="RelE/ParE_toxin_dom_sf"/>
</dbReference>